<protein>
    <submittedName>
        <fullName evidence="1">Uncharacterized protein</fullName>
    </submittedName>
</protein>
<dbReference type="EMBL" id="JAUTXU010000014">
    <property type="protein sequence ID" value="KAK3722143.1"/>
    <property type="molecule type" value="Genomic_DNA"/>
</dbReference>
<proteinExistence type="predicted"/>
<sequence length="436" mass="49758">MLVAHRVSKGSSQRCTLPGTLAKKRMSRSASWLDSNVLRCLRLAEHLLEYFRRPNHCGGIVRPQGSGPEVRTLANGKTVTWDDVPLVDAIKHAESFVKDKVEEPRRTEVWRRMFHGLPMRMKRTSWENAPSNPREHPETPYSQSTAAKPKSNGELIESLGSVAALERRKIEILKTQIVFRDSVPSEGTWGAMSTRDGIGTVYGGRLGRGHTFADVPNHFVRDQLMDYIQTMLPYDVQAKAAKAIFDDISDANLVENHKCIQSGGKRDETAERIYQKKPSLKNSGEARNLLKLEQAPEAIESENIDLTVRERVSYRDFDMVEPIFASCIKPNQNQTEEEKNLEISTSIDRDCDQVRAMIARLFKYSDEWTVDAFRKALDGEKRAALTKFLERKGPREGIKLRTCWEALEFFHRRSSLAYYCLARPCQRRARSEDASR</sequence>
<dbReference type="Proteomes" id="UP001281147">
    <property type="component" value="Unassembled WGS sequence"/>
</dbReference>
<evidence type="ECO:0000313" key="1">
    <source>
        <dbReference type="EMBL" id="KAK3722143.1"/>
    </source>
</evidence>
<gene>
    <name evidence="1" type="ORF">LTR37_002576</name>
</gene>
<comment type="caution">
    <text evidence="1">The sequence shown here is derived from an EMBL/GenBank/DDBJ whole genome shotgun (WGS) entry which is preliminary data.</text>
</comment>
<accession>A0ACC3NSF2</accession>
<evidence type="ECO:0000313" key="2">
    <source>
        <dbReference type="Proteomes" id="UP001281147"/>
    </source>
</evidence>
<organism evidence="1 2">
    <name type="scientific">Vermiconidia calcicola</name>
    <dbReference type="NCBI Taxonomy" id="1690605"/>
    <lineage>
        <taxon>Eukaryota</taxon>
        <taxon>Fungi</taxon>
        <taxon>Dikarya</taxon>
        <taxon>Ascomycota</taxon>
        <taxon>Pezizomycotina</taxon>
        <taxon>Dothideomycetes</taxon>
        <taxon>Dothideomycetidae</taxon>
        <taxon>Mycosphaerellales</taxon>
        <taxon>Extremaceae</taxon>
        <taxon>Vermiconidia</taxon>
    </lineage>
</organism>
<keyword evidence="2" id="KW-1185">Reference proteome</keyword>
<reference evidence="1" key="1">
    <citation type="submission" date="2023-07" db="EMBL/GenBank/DDBJ databases">
        <title>Black Yeasts Isolated from many extreme environments.</title>
        <authorList>
            <person name="Coleine C."/>
            <person name="Stajich J.E."/>
            <person name="Selbmann L."/>
        </authorList>
    </citation>
    <scope>NUCLEOTIDE SEQUENCE</scope>
    <source>
        <strain evidence="1">CCFEE 5714</strain>
    </source>
</reference>
<name>A0ACC3NSF2_9PEZI</name>